<dbReference type="AlphaFoldDB" id="A0AAN6SVA8"/>
<dbReference type="EMBL" id="MU854326">
    <property type="protein sequence ID" value="KAK4043580.1"/>
    <property type="molecule type" value="Genomic_DNA"/>
</dbReference>
<feature type="repeat" description="Pumilio" evidence="3">
    <location>
        <begin position="640"/>
        <end position="675"/>
    </location>
</feature>
<dbReference type="GO" id="GO:0003730">
    <property type="term" value="F:mRNA 3'-UTR binding"/>
    <property type="evidence" value="ECO:0007669"/>
    <property type="project" value="TreeGrafter"/>
</dbReference>
<dbReference type="PANTHER" id="PTHR12537:SF48">
    <property type="entry name" value="MEIOTIC COILED-COIL PROTEIN 2"/>
    <property type="match status" value="1"/>
</dbReference>
<evidence type="ECO:0000313" key="8">
    <source>
        <dbReference type="Proteomes" id="UP001303115"/>
    </source>
</evidence>
<feature type="repeat" description="Pumilio" evidence="3">
    <location>
        <begin position="456"/>
        <end position="491"/>
    </location>
</feature>
<keyword evidence="8" id="KW-1185">Reference proteome</keyword>
<keyword evidence="4" id="KW-0175">Coiled coil</keyword>
<feature type="domain" description="PUM-HD" evidence="6">
    <location>
        <begin position="393"/>
        <end position="745"/>
    </location>
</feature>
<evidence type="ECO:0000259" key="6">
    <source>
        <dbReference type="PROSITE" id="PS50303"/>
    </source>
</evidence>
<proteinExistence type="predicted"/>
<dbReference type="GO" id="GO:0010608">
    <property type="term" value="P:post-transcriptional regulation of gene expression"/>
    <property type="evidence" value="ECO:0007669"/>
    <property type="project" value="TreeGrafter"/>
</dbReference>
<dbReference type="InterPro" id="IPR033712">
    <property type="entry name" value="Pumilio_RNA-bd"/>
</dbReference>
<dbReference type="PANTHER" id="PTHR12537">
    <property type="entry name" value="RNA BINDING PROTEIN PUMILIO-RELATED"/>
    <property type="match status" value="1"/>
</dbReference>
<evidence type="ECO:0000256" key="5">
    <source>
        <dbReference type="SAM" id="MobiDB-lite"/>
    </source>
</evidence>
<keyword evidence="1" id="KW-0677">Repeat</keyword>
<evidence type="ECO:0000313" key="7">
    <source>
        <dbReference type="EMBL" id="KAK4043580.1"/>
    </source>
</evidence>
<evidence type="ECO:0000256" key="2">
    <source>
        <dbReference type="ARBA" id="ARBA00024893"/>
    </source>
</evidence>
<organism evidence="7 8">
    <name type="scientific">Parachaetomium inaequale</name>
    <dbReference type="NCBI Taxonomy" id="2588326"/>
    <lineage>
        <taxon>Eukaryota</taxon>
        <taxon>Fungi</taxon>
        <taxon>Dikarya</taxon>
        <taxon>Ascomycota</taxon>
        <taxon>Pezizomycotina</taxon>
        <taxon>Sordariomycetes</taxon>
        <taxon>Sordariomycetidae</taxon>
        <taxon>Sordariales</taxon>
        <taxon>Chaetomiaceae</taxon>
        <taxon>Parachaetomium</taxon>
    </lineage>
</organism>
<dbReference type="CDD" id="cd07920">
    <property type="entry name" value="Pumilio"/>
    <property type="match status" value="1"/>
</dbReference>
<evidence type="ECO:0000256" key="3">
    <source>
        <dbReference type="PROSITE-ProRule" id="PRU00317"/>
    </source>
</evidence>
<dbReference type="InterPro" id="IPR011989">
    <property type="entry name" value="ARM-like"/>
</dbReference>
<name>A0AAN6SVA8_9PEZI</name>
<dbReference type="SUPFAM" id="SSF48371">
    <property type="entry name" value="ARM repeat"/>
    <property type="match status" value="1"/>
</dbReference>
<protein>
    <submittedName>
        <fullName evidence="7">Armadillo-type protein</fullName>
    </submittedName>
</protein>
<feature type="repeat" description="Pumilio" evidence="3">
    <location>
        <begin position="492"/>
        <end position="527"/>
    </location>
</feature>
<dbReference type="GO" id="GO:0005737">
    <property type="term" value="C:cytoplasm"/>
    <property type="evidence" value="ECO:0007669"/>
    <property type="project" value="TreeGrafter"/>
</dbReference>
<dbReference type="InterPro" id="IPR033133">
    <property type="entry name" value="PUM-HD"/>
</dbReference>
<dbReference type="Gene3D" id="1.25.10.10">
    <property type="entry name" value="Leucine-rich Repeat Variant"/>
    <property type="match status" value="1"/>
</dbReference>
<dbReference type="PROSITE" id="PS50302">
    <property type="entry name" value="PUM"/>
    <property type="match status" value="4"/>
</dbReference>
<comment type="caution">
    <text evidence="7">The sequence shown here is derived from an EMBL/GenBank/DDBJ whole genome shotgun (WGS) entry which is preliminary data.</text>
</comment>
<dbReference type="PROSITE" id="PS50303">
    <property type="entry name" value="PUM_HD"/>
    <property type="match status" value="1"/>
</dbReference>
<comment type="function">
    <text evidence="2">RNA-binding nucleolar protein required for pre-rRNA processing. Involved in production of 18S rRNA and assembly of small ribosomal subunit.</text>
</comment>
<feature type="repeat" description="Pumilio" evidence="3">
    <location>
        <begin position="681"/>
        <end position="719"/>
    </location>
</feature>
<sequence length="772" mass="84944">MSAAAVVVGAALAGGPNECHAAAPKSLSQDENSNTFEELVGHDSKEATAALSLKKTVSALATATANQNCPKHSILQQKEAQRVTEDETLYTRGFDHQSSCSSLPITPAVEVFSASTASATRSASATPSEGQATSEELLRLKLELAQAQNKISLLDQELAHNRVKPESECATPAFVPEHDYMSVAVPSDSPAASRISAGALPLNAPGKMPPFSREHTWMGQDDTPSDIGDSLPAAGLNRPRGIWNNNTKPAFGNPYPQGQMMVDGAPPMPWPNNRVANYEPSFAPSGMDMYRQDRMIPDQDAMRPMGRRGNRYDSRYGSSNNFGSGFNGYSSMGPTPYEMAQGYSTGPQAMMGGGMGMGMYSPYQQQPVGTALSPHATEFTSIGSFKGETLTADGQTYVSPTTEPLNYRRLLDRNVTCDWKYIVDKIVCNNDQQASIFLQQKLKVGTPEQKYDIVEAIVAQAYPLMVNRFGNFLVQRCFEHGTPEQVIKIAQAIRGNTLNLSMDPFGCHVVQKAFDSVPEDYKAIMVHELLRRIPETVIHRYACHVWQKLFELRWTESPPQIMKYVNEALRGMWHEVALGETGSLVVQNIFENCLEEDKRPCIEEVLANIDIVAHGQFGNWCIQHVCEHGAPADRSRAIDHVIRYAAEYSMDQFASKVVEKCLKIGGPEFLSRYLDRVCEGRMDRPRIPLIDIASDQYGNYLIQYILTHAAPQHREIVAAHIRKHMVSLRGSKFGSRVGMLCTNHAVATRPGPAVGPMPGRMASSSRYGSGFR</sequence>
<dbReference type="SMART" id="SM00025">
    <property type="entry name" value="Pumilio"/>
    <property type="match status" value="8"/>
</dbReference>
<feature type="compositionally biased region" description="Polar residues" evidence="5">
    <location>
        <begin position="762"/>
        <end position="772"/>
    </location>
</feature>
<dbReference type="Pfam" id="PF00806">
    <property type="entry name" value="PUF"/>
    <property type="match status" value="8"/>
</dbReference>
<gene>
    <name evidence="7" type="ORF">C8A01DRAFT_12911</name>
</gene>
<dbReference type="InterPro" id="IPR001313">
    <property type="entry name" value="Pumilio_RNA-bd_rpt"/>
</dbReference>
<reference evidence="8" key="1">
    <citation type="journal article" date="2023" name="Mol. Phylogenet. Evol.">
        <title>Genome-scale phylogeny and comparative genomics of the fungal order Sordariales.</title>
        <authorList>
            <person name="Hensen N."/>
            <person name="Bonometti L."/>
            <person name="Westerberg I."/>
            <person name="Brannstrom I.O."/>
            <person name="Guillou S."/>
            <person name="Cros-Aarteil S."/>
            <person name="Calhoun S."/>
            <person name="Haridas S."/>
            <person name="Kuo A."/>
            <person name="Mondo S."/>
            <person name="Pangilinan J."/>
            <person name="Riley R."/>
            <person name="LaButti K."/>
            <person name="Andreopoulos B."/>
            <person name="Lipzen A."/>
            <person name="Chen C."/>
            <person name="Yan M."/>
            <person name="Daum C."/>
            <person name="Ng V."/>
            <person name="Clum A."/>
            <person name="Steindorff A."/>
            <person name="Ohm R.A."/>
            <person name="Martin F."/>
            <person name="Silar P."/>
            <person name="Natvig D.O."/>
            <person name="Lalanne C."/>
            <person name="Gautier V."/>
            <person name="Ament-Velasquez S.L."/>
            <person name="Kruys A."/>
            <person name="Hutchinson M.I."/>
            <person name="Powell A.J."/>
            <person name="Barry K."/>
            <person name="Miller A.N."/>
            <person name="Grigoriev I.V."/>
            <person name="Debuchy R."/>
            <person name="Gladieux P."/>
            <person name="Hiltunen Thoren M."/>
            <person name="Johannesson H."/>
        </authorList>
    </citation>
    <scope>NUCLEOTIDE SEQUENCE [LARGE SCALE GENOMIC DNA]</scope>
    <source>
        <strain evidence="8">CBS 284.82</strain>
    </source>
</reference>
<dbReference type="Proteomes" id="UP001303115">
    <property type="component" value="Unassembled WGS sequence"/>
</dbReference>
<feature type="coiled-coil region" evidence="4">
    <location>
        <begin position="130"/>
        <end position="157"/>
    </location>
</feature>
<evidence type="ECO:0000256" key="4">
    <source>
        <dbReference type="SAM" id="Coils"/>
    </source>
</evidence>
<evidence type="ECO:0000256" key="1">
    <source>
        <dbReference type="ARBA" id="ARBA00022737"/>
    </source>
</evidence>
<accession>A0AAN6SVA8</accession>
<feature type="region of interest" description="Disordered" evidence="5">
    <location>
        <begin position="751"/>
        <end position="772"/>
    </location>
</feature>
<dbReference type="InterPro" id="IPR016024">
    <property type="entry name" value="ARM-type_fold"/>
</dbReference>